<evidence type="ECO:0000313" key="1">
    <source>
        <dbReference type="EMBL" id="EDT08421.1"/>
    </source>
</evidence>
<dbReference type="Proteomes" id="UP000005045">
    <property type="component" value="Unassembled WGS sequence"/>
</dbReference>
<sequence length="47" mass="5050">MSRVGLDNTRGFAPGHLMRLPINTLKIDKALAWAPGNEPNAVASYGQ</sequence>
<dbReference type="EMBL" id="ABLD01000018">
    <property type="protein sequence ID" value="EDT08421.1"/>
    <property type="molecule type" value="Genomic_DNA"/>
</dbReference>
<protein>
    <submittedName>
        <fullName evidence="1">Uncharacterized protein</fullName>
    </submittedName>
</protein>
<accession>B1G684</accession>
<organism evidence="1 2">
    <name type="scientific">Paraburkholderia graminis (strain ATCC 700544 / DSM 17151 / LMG 18924 / NCIMB 13744 / C4D1M)</name>
    <dbReference type="NCBI Taxonomy" id="396598"/>
    <lineage>
        <taxon>Bacteria</taxon>
        <taxon>Pseudomonadati</taxon>
        <taxon>Pseudomonadota</taxon>
        <taxon>Betaproteobacteria</taxon>
        <taxon>Burkholderiales</taxon>
        <taxon>Burkholderiaceae</taxon>
        <taxon>Paraburkholderia</taxon>
    </lineage>
</organism>
<evidence type="ECO:0000313" key="2">
    <source>
        <dbReference type="Proteomes" id="UP000005045"/>
    </source>
</evidence>
<reference evidence="1 2" key="1">
    <citation type="submission" date="2008-03" db="EMBL/GenBank/DDBJ databases">
        <title>Sequencing of the draft genome and assembly of Burkholderia graminis C4D1M.</title>
        <authorList>
            <consortium name="US DOE Joint Genome Institute (JGI-PGF)"/>
            <person name="Copeland A."/>
            <person name="Lucas S."/>
            <person name="Lapidus A."/>
            <person name="Glavina del Rio T."/>
            <person name="Dalin E."/>
            <person name="Tice H."/>
            <person name="Bruce D."/>
            <person name="Goodwin L."/>
            <person name="Pitluck S."/>
            <person name="Larimer F."/>
            <person name="Land M.L."/>
            <person name="Hauser L."/>
            <person name="Tiedje J."/>
            <person name="Richardson P."/>
        </authorList>
    </citation>
    <scope>NUCLEOTIDE SEQUENCE [LARGE SCALE GENOMIC DNA]</scope>
    <source>
        <strain evidence="2">ATCC 700544 / DSM 17151 / LMG 18924 / NCIMB 13744 / C4D1M</strain>
    </source>
</reference>
<proteinExistence type="predicted"/>
<keyword evidence="2" id="KW-1185">Reference proteome</keyword>
<dbReference type="AlphaFoldDB" id="B1G684"/>
<name>B1G684_PARG4</name>
<comment type="caution">
    <text evidence="1">The sequence shown here is derived from an EMBL/GenBank/DDBJ whole genome shotgun (WGS) entry which is preliminary data.</text>
</comment>
<gene>
    <name evidence="1" type="ORF">BgramDRAFT_4843</name>
</gene>